<reference evidence="3" key="1">
    <citation type="submission" date="2017-07" db="EMBL/GenBank/DDBJ databases">
        <title>Taro Niue Genome Assembly and Annotation.</title>
        <authorList>
            <person name="Atibalentja N."/>
            <person name="Keating K."/>
            <person name="Fields C.J."/>
        </authorList>
    </citation>
    <scope>NUCLEOTIDE SEQUENCE</scope>
    <source>
        <strain evidence="3">Niue_2</strain>
        <tissue evidence="3">Leaf</tissue>
    </source>
</reference>
<evidence type="ECO:0000256" key="2">
    <source>
        <dbReference type="SAM" id="Phobius"/>
    </source>
</evidence>
<feature type="region of interest" description="Disordered" evidence="1">
    <location>
        <begin position="377"/>
        <end position="443"/>
    </location>
</feature>
<dbReference type="AlphaFoldDB" id="A0A843WH57"/>
<feature type="region of interest" description="Disordered" evidence="1">
    <location>
        <begin position="296"/>
        <end position="347"/>
    </location>
</feature>
<gene>
    <name evidence="3" type="ORF">Taro_039656</name>
</gene>
<evidence type="ECO:0000256" key="1">
    <source>
        <dbReference type="SAM" id="MobiDB-lite"/>
    </source>
</evidence>
<sequence length="799" mass="88311">MWSSSTSPCSKPGTCREFFAFKGKSDDDVIREGSRVMSDPKSNDEVALVQWSLVVIALDFYALMFANVCAIVVTILVVRVSLQFIPLLNWRGVTGTVPLETLPILSGSVGGYGSTFLTAEQQERYASIKTKLCRHKAVDVADLQKNGMGSIVAAMDRLNRTRSSSVEAPTAEEVATAPAERAAAPSVEAEAAATSAESSNKIKDIPPEDIEPVGHSSEDIPPSSRVASVLRNVLDSIQDTQEEPVIGGGLVAKDVAPGHTENIIMEEAPSQGEQEIAHDNIIVEDAPIEGEQSLDGQATAQGEHNASAPIDDHPREGLVESASEDTDDVVEPVVRAREDKGKGALSSELESLRKDYDSMRKVLVDLSAFVREHLLSQAPPSCSAGPSGPSEESNRPSGPIIAEQQQDDESRPSGPIIAEQQEEEERPSGPLSENPAGPPGPIHVENEHIEEVVIAEESGPAGPTKDASPPVESVSAQQSKNFSMTEAKTEEQWARSNRDLYNQFRRIQAARYPPREAPLRLSEWFQIHHKNLFGPFIQKEIKFIRHYKMYCDYCYLNSIPEVQLGQFRQAIRALSSRVAHTEPLRVDFATLVIPDVVFLPPLHSLIMDSSVGTLMFERAAQVMARLSVQEGRNLSFYRFVFKQYLQGYFKADILAPILSECERLSPADWEKLYTLSAQQLQELNASQAHSHQPLLTPGDFLDANSLHLVRDSFMKWEERQLLATTNIGISYRIRGSFTSRGWLPPWDPPIALSLEHFKPILKSRNAKRYLSLDAFHLSCETSVPVLEEYIVRSDSEREE</sequence>
<keyword evidence="2" id="KW-1133">Transmembrane helix</keyword>
<protein>
    <submittedName>
        <fullName evidence="3">Uncharacterized protein</fullName>
    </submittedName>
</protein>
<feature type="region of interest" description="Disordered" evidence="1">
    <location>
        <begin position="162"/>
        <end position="223"/>
    </location>
</feature>
<feature type="region of interest" description="Disordered" evidence="1">
    <location>
        <begin position="458"/>
        <end position="494"/>
    </location>
</feature>
<feature type="compositionally biased region" description="Low complexity" evidence="1">
    <location>
        <begin position="163"/>
        <end position="199"/>
    </location>
</feature>
<proteinExistence type="predicted"/>
<organism evidence="3 4">
    <name type="scientific">Colocasia esculenta</name>
    <name type="common">Wild taro</name>
    <name type="synonym">Arum esculentum</name>
    <dbReference type="NCBI Taxonomy" id="4460"/>
    <lineage>
        <taxon>Eukaryota</taxon>
        <taxon>Viridiplantae</taxon>
        <taxon>Streptophyta</taxon>
        <taxon>Embryophyta</taxon>
        <taxon>Tracheophyta</taxon>
        <taxon>Spermatophyta</taxon>
        <taxon>Magnoliopsida</taxon>
        <taxon>Liliopsida</taxon>
        <taxon>Araceae</taxon>
        <taxon>Aroideae</taxon>
        <taxon>Colocasieae</taxon>
        <taxon>Colocasia</taxon>
    </lineage>
</organism>
<keyword evidence="2" id="KW-0812">Transmembrane</keyword>
<keyword evidence="4" id="KW-1185">Reference proteome</keyword>
<dbReference type="EMBL" id="NMUH01003719">
    <property type="protein sequence ID" value="MQM06827.1"/>
    <property type="molecule type" value="Genomic_DNA"/>
</dbReference>
<keyword evidence="2" id="KW-0472">Membrane</keyword>
<dbReference type="Proteomes" id="UP000652761">
    <property type="component" value="Unassembled WGS sequence"/>
</dbReference>
<name>A0A843WH57_COLES</name>
<comment type="caution">
    <text evidence="3">The sequence shown here is derived from an EMBL/GenBank/DDBJ whole genome shotgun (WGS) entry which is preliminary data.</text>
</comment>
<feature type="compositionally biased region" description="Low complexity" evidence="1">
    <location>
        <begin position="377"/>
        <end position="391"/>
    </location>
</feature>
<evidence type="ECO:0000313" key="4">
    <source>
        <dbReference type="Proteomes" id="UP000652761"/>
    </source>
</evidence>
<accession>A0A843WH57</accession>
<evidence type="ECO:0000313" key="3">
    <source>
        <dbReference type="EMBL" id="MQM06827.1"/>
    </source>
</evidence>
<feature type="compositionally biased region" description="Polar residues" evidence="1">
    <location>
        <begin position="474"/>
        <end position="486"/>
    </location>
</feature>
<feature type="transmembrane region" description="Helical" evidence="2">
    <location>
        <begin position="60"/>
        <end position="82"/>
    </location>
</feature>